<evidence type="ECO:0000313" key="1">
    <source>
        <dbReference type="EMBL" id="CDW80484.1"/>
    </source>
</evidence>
<protein>
    <submittedName>
        <fullName evidence="1">Uncharacterized protein</fullName>
    </submittedName>
</protein>
<accession>A0A078AE19</accession>
<evidence type="ECO:0000313" key="2">
    <source>
        <dbReference type="Proteomes" id="UP000039865"/>
    </source>
</evidence>
<reference evidence="1 2" key="1">
    <citation type="submission" date="2014-06" db="EMBL/GenBank/DDBJ databases">
        <authorList>
            <person name="Swart Estienne"/>
        </authorList>
    </citation>
    <scope>NUCLEOTIDE SEQUENCE [LARGE SCALE GENOMIC DNA]</scope>
    <source>
        <strain evidence="1 2">130c</strain>
    </source>
</reference>
<gene>
    <name evidence="1" type="primary">Contig12124.g12960</name>
    <name evidence="1" type="ORF">STYLEM_9483</name>
</gene>
<dbReference type="EMBL" id="CCKQ01009019">
    <property type="protein sequence ID" value="CDW80484.1"/>
    <property type="molecule type" value="Genomic_DNA"/>
</dbReference>
<dbReference type="Proteomes" id="UP000039865">
    <property type="component" value="Unassembled WGS sequence"/>
</dbReference>
<name>A0A078AE19_STYLE</name>
<sequence length="162" mass="18879">MPMVQLKFSEKFILIPPFINYSRVSFAGSTQSGLIAKELGPILQMQTQQSTPNIEAYLNAFNLLGKERGRRNKATNQARKYCNRGQFLHVRSKNCIRDLLVFALLCQDTRFNNIQASLIIDYTSSNNEQSSKYQTVCIYYVRNRQYSYSKLSCNERKNRTYF</sequence>
<organism evidence="1 2">
    <name type="scientific">Stylonychia lemnae</name>
    <name type="common">Ciliate</name>
    <dbReference type="NCBI Taxonomy" id="5949"/>
    <lineage>
        <taxon>Eukaryota</taxon>
        <taxon>Sar</taxon>
        <taxon>Alveolata</taxon>
        <taxon>Ciliophora</taxon>
        <taxon>Intramacronucleata</taxon>
        <taxon>Spirotrichea</taxon>
        <taxon>Stichotrichia</taxon>
        <taxon>Sporadotrichida</taxon>
        <taxon>Oxytrichidae</taxon>
        <taxon>Stylonychinae</taxon>
        <taxon>Stylonychia</taxon>
    </lineage>
</organism>
<dbReference type="InParanoid" id="A0A078AE19"/>
<proteinExistence type="predicted"/>
<keyword evidence="2" id="KW-1185">Reference proteome</keyword>
<dbReference type="AlphaFoldDB" id="A0A078AE19"/>